<proteinExistence type="inferred from homology"/>
<feature type="transmembrane region" description="Helical" evidence="3">
    <location>
        <begin position="78"/>
        <end position="98"/>
    </location>
</feature>
<evidence type="ECO:0000259" key="4">
    <source>
        <dbReference type="Pfam" id="PF02719"/>
    </source>
</evidence>
<evidence type="ECO:0000256" key="1">
    <source>
        <dbReference type="ARBA" id="ARBA00007430"/>
    </source>
</evidence>
<dbReference type="Pfam" id="PF02719">
    <property type="entry name" value="Polysacc_synt_2"/>
    <property type="match status" value="1"/>
</dbReference>
<feature type="coiled-coil region" evidence="2">
    <location>
        <begin position="575"/>
        <end position="606"/>
    </location>
</feature>
<keyword evidence="3" id="KW-0812">Transmembrane</keyword>
<keyword evidence="6" id="KW-1185">Reference proteome</keyword>
<dbReference type="CDD" id="cd05237">
    <property type="entry name" value="UDP_invert_4-6DH_SDR_e"/>
    <property type="match status" value="1"/>
</dbReference>
<protein>
    <submittedName>
        <fullName evidence="5">Capsular polysaccharide biosynthesis protein CapD</fullName>
    </submittedName>
</protein>
<comment type="similarity">
    <text evidence="1">Belongs to the polysaccharide synthase family.</text>
</comment>
<dbReference type="eggNOG" id="COG1086">
    <property type="taxonomic scope" value="Bacteria"/>
</dbReference>
<dbReference type="EMBL" id="FO203522">
    <property type="protein sequence ID" value="CCO23244.1"/>
    <property type="molecule type" value="Genomic_DNA"/>
</dbReference>
<dbReference type="PATRIC" id="fig|1121451.3.peg.1227"/>
<dbReference type="SUPFAM" id="SSF51735">
    <property type="entry name" value="NAD(P)-binding Rossmann-fold domains"/>
    <property type="match status" value="1"/>
</dbReference>
<dbReference type="HOGENOM" id="CLU_013560_5_2_7"/>
<dbReference type="InterPro" id="IPR029063">
    <property type="entry name" value="SAM-dependent_MTases_sf"/>
</dbReference>
<dbReference type="OrthoDB" id="9769113at2"/>
<evidence type="ECO:0000313" key="6">
    <source>
        <dbReference type="Proteomes" id="UP000010808"/>
    </source>
</evidence>
<dbReference type="STRING" id="1121451.DESAM_20957"/>
<gene>
    <name evidence="5" type="primary">capD</name>
    <name evidence="5" type="ORF">DESAM_20957</name>
</gene>
<feature type="transmembrane region" description="Helical" evidence="3">
    <location>
        <begin position="9"/>
        <end position="28"/>
    </location>
</feature>
<evidence type="ECO:0000313" key="5">
    <source>
        <dbReference type="EMBL" id="CCO23244.1"/>
    </source>
</evidence>
<name>L0R912_9BACT</name>
<dbReference type="PANTHER" id="PTHR43318:SF1">
    <property type="entry name" value="POLYSACCHARIDE BIOSYNTHESIS PROTEIN EPSC-RELATED"/>
    <property type="match status" value="1"/>
</dbReference>
<keyword evidence="3" id="KW-0472">Membrane</keyword>
<organism evidence="5 6">
    <name type="scientific">Maridesulfovibrio hydrothermalis AM13 = DSM 14728</name>
    <dbReference type="NCBI Taxonomy" id="1121451"/>
    <lineage>
        <taxon>Bacteria</taxon>
        <taxon>Pseudomonadati</taxon>
        <taxon>Thermodesulfobacteriota</taxon>
        <taxon>Desulfovibrionia</taxon>
        <taxon>Desulfovibrionales</taxon>
        <taxon>Desulfovibrionaceae</taxon>
        <taxon>Maridesulfovibrio</taxon>
    </lineage>
</organism>
<reference evidence="5 6" key="1">
    <citation type="submission" date="2012-10" db="EMBL/GenBank/DDBJ databases">
        <authorList>
            <person name="Genoscope - CEA"/>
        </authorList>
    </citation>
    <scope>NUCLEOTIDE SEQUENCE [LARGE SCALE GENOMIC DNA]</scope>
    <source>
        <strain evidence="6">AM13 / DSM 14728</strain>
    </source>
</reference>
<evidence type="ECO:0000256" key="2">
    <source>
        <dbReference type="SAM" id="Coils"/>
    </source>
</evidence>
<feature type="transmembrane region" description="Helical" evidence="3">
    <location>
        <begin position="104"/>
        <end position="128"/>
    </location>
</feature>
<dbReference type="Gene3D" id="3.40.50.720">
    <property type="entry name" value="NAD(P)-binding Rossmann-like Domain"/>
    <property type="match status" value="2"/>
</dbReference>
<accession>L0R912</accession>
<evidence type="ECO:0000256" key="3">
    <source>
        <dbReference type="SAM" id="Phobius"/>
    </source>
</evidence>
<dbReference type="RefSeq" id="WP_015335849.1">
    <property type="nucleotide sequence ID" value="NC_020055.1"/>
</dbReference>
<keyword evidence="2" id="KW-0175">Coiled coil</keyword>
<sequence>MIHNLRNANFYMMVLIDLLVFITAFYGAYLFRFDFGLPAYAEIQFYELLKYTVIIKFSVFLGLGLYRGMWRYTSLRDLWHILEATFLQSLILVTVVLYKFGFDGFSRGIFIIDWMLTVFMCGGFRVLIRSFYAYRDGNAITLSPESCPDNGSNVLIIGAGRAGEKVVREIKGSGQLKYSPVGFLDNDKSKRGRTIHGVPVLGQLSDLHDLVENKCVNEILIAVAEASGEQMREIIDNCKKTGLPYKILPGMDEIINGKVGIKALRDVSYQDLLGRSQVQLDTTSISKYLSGKTVLVTGCGGSIGSELVRQVVRFKPAKIILVDASEANLYGIQMELHHELKFHDYVTVLGSVQDFELLDSTFEKYKPHTIFHAAAYKHVPMMERNPWQAVQNNICGTRNVMTAADKHGVDRFVIVSTDKAVRPTNIMGASKRVTELLMHLFPNSKTTFMAVRFGNVVGSSGSVVPLFRRQIEKGGPVTVTHPNVTRYFMSISEAAQLILQAGVMAEGGEIFILEMGLPVKIADMARDLIRLSGKEPDKDIEIVFTGLREGEKLYEELITDGEDIVRTEHDKIMVLKAFENDHEKYAADLKEKLNNMMAAADELDGKAVREQLHKTVPEFDEEG</sequence>
<feature type="domain" description="Polysaccharide biosynthesis protein CapD-like" evidence="4">
    <location>
        <begin position="294"/>
        <end position="576"/>
    </location>
</feature>
<keyword evidence="3" id="KW-1133">Transmembrane helix</keyword>
<dbReference type="Proteomes" id="UP000010808">
    <property type="component" value="Chromosome"/>
</dbReference>
<dbReference type="KEGG" id="dhy:DESAM_20957"/>
<dbReference type="AlphaFoldDB" id="L0R912"/>
<dbReference type="InterPro" id="IPR036291">
    <property type="entry name" value="NAD(P)-bd_dom_sf"/>
</dbReference>
<dbReference type="Pfam" id="PF13727">
    <property type="entry name" value="CoA_binding_3"/>
    <property type="match status" value="1"/>
</dbReference>
<feature type="transmembrane region" description="Helical" evidence="3">
    <location>
        <begin position="48"/>
        <end position="66"/>
    </location>
</feature>
<dbReference type="PANTHER" id="PTHR43318">
    <property type="entry name" value="UDP-N-ACETYLGLUCOSAMINE 4,6-DEHYDRATASE"/>
    <property type="match status" value="1"/>
</dbReference>
<dbReference type="InterPro" id="IPR003869">
    <property type="entry name" value="Polysac_CapD-like"/>
</dbReference>
<dbReference type="SUPFAM" id="SSF53335">
    <property type="entry name" value="S-adenosyl-L-methionine-dependent methyltransferases"/>
    <property type="match status" value="1"/>
</dbReference>
<dbReference type="InterPro" id="IPR051203">
    <property type="entry name" value="Polysaccharide_Synthase-Rel"/>
</dbReference>